<evidence type="ECO:0000256" key="1">
    <source>
        <dbReference type="ARBA" id="ARBA00022737"/>
    </source>
</evidence>
<name>A0ABD0YBU5_9HEMI</name>
<evidence type="ECO:0000259" key="2">
    <source>
        <dbReference type="Pfam" id="PF21047"/>
    </source>
</evidence>
<dbReference type="InterPro" id="IPR055408">
    <property type="entry name" value="HEAT_MROH2B-like"/>
</dbReference>
<keyword evidence="1" id="KW-0677">Repeat</keyword>
<gene>
    <name evidence="5" type="ORF">AAG570_001914</name>
</gene>
<protein>
    <submittedName>
        <fullName evidence="5">Uncharacterized protein</fullName>
    </submittedName>
</protein>
<dbReference type="InterPro" id="IPR016024">
    <property type="entry name" value="ARM-type_fold"/>
</dbReference>
<feature type="domain" description="Maestro-like HEAT-repeats" evidence="2">
    <location>
        <begin position="451"/>
        <end position="663"/>
    </location>
</feature>
<feature type="non-terminal residue" evidence="5">
    <location>
        <position position="1"/>
    </location>
</feature>
<feature type="domain" description="MROH2B-like HEAT-repeats" evidence="3">
    <location>
        <begin position="8"/>
        <end position="426"/>
    </location>
</feature>
<dbReference type="Proteomes" id="UP001558652">
    <property type="component" value="Unassembled WGS sequence"/>
</dbReference>
<evidence type="ECO:0000313" key="5">
    <source>
        <dbReference type="EMBL" id="KAL1124144.1"/>
    </source>
</evidence>
<reference evidence="5 6" key="1">
    <citation type="submission" date="2024-07" db="EMBL/GenBank/DDBJ databases">
        <title>Chromosome-level genome assembly of the water stick insect Ranatra chinensis (Heteroptera: Nepidae).</title>
        <authorList>
            <person name="Liu X."/>
        </authorList>
    </citation>
    <scope>NUCLEOTIDE SEQUENCE [LARGE SCALE GENOMIC DNA]</scope>
    <source>
        <strain evidence="5">Cailab_2021Rc</strain>
        <tissue evidence="5">Muscle</tissue>
    </source>
</reference>
<dbReference type="AlphaFoldDB" id="A0ABD0YBU5"/>
<comment type="caution">
    <text evidence="5">The sequence shown here is derived from an EMBL/GenBank/DDBJ whole genome shotgun (WGS) entry which is preliminary data.</text>
</comment>
<dbReference type="Pfam" id="PF23227">
    <property type="entry name" value="HEAT_MROH2B_C"/>
    <property type="match status" value="1"/>
</dbReference>
<feature type="domain" description="Maestro/Maestro-like HEAT-repeats" evidence="4">
    <location>
        <begin position="866"/>
        <end position="1098"/>
    </location>
</feature>
<dbReference type="Pfam" id="PF23210">
    <property type="entry name" value="HEAT_Maestro_2"/>
    <property type="match status" value="1"/>
</dbReference>
<organism evidence="5 6">
    <name type="scientific">Ranatra chinensis</name>
    <dbReference type="NCBI Taxonomy" id="642074"/>
    <lineage>
        <taxon>Eukaryota</taxon>
        <taxon>Metazoa</taxon>
        <taxon>Ecdysozoa</taxon>
        <taxon>Arthropoda</taxon>
        <taxon>Hexapoda</taxon>
        <taxon>Insecta</taxon>
        <taxon>Pterygota</taxon>
        <taxon>Neoptera</taxon>
        <taxon>Paraneoptera</taxon>
        <taxon>Hemiptera</taxon>
        <taxon>Heteroptera</taxon>
        <taxon>Panheteroptera</taxon>
        <taxon>Nepomorpha</taxon>
        <taxon>Nepidae</taxon>
        <taxon>Ranatrinae</taxon>
        <taxon>Ranatra</taxon>
    </lineage>
</organism>
<dbReference type="InterPro" id="IPR045206">
    <property type="entry name" value="Maestro_heat-like_prot"/>
</dbReference>
<evidence type="ECO:0000259" key="3">
    <source>
        <dbReference type="Pfam" id="PF23210"/>
    </source>
</evidence>
<keyword evidence="6" id="KW-1185">Reference proteome</keyword>
<dbReference type="PANTHER" id="PTHR23120:SF0">
    <property type="entry name" value="MAESTRO HEAT-LIKE REPEAT FAMILY MEMBER 1"/>
    <property type="match status" value="1"/>
</dbReference>
<proteinExistence type="predicted"/>
<dbReference type="Gene3D" id="1.25.10.10">
    <property type="entry name" value="Leucine-rich Repeat Variant"/>
    <property type="match status" value="1"/>
</dbReference>
<dbReference type="InterPro" id="IPR055406">
    <property type="entry name" value="HEAT_Maestro"/>
</dbReference>
<sequence length="1103" mass="120441">PDYSELAIICSSTIHLLSSTVETLRPLLWTTLLKLLTDPTYDSAIPVITKALTQIAPRLEPPKEGESNCGVGTREAVLCRCFSLLGSPLNNNRGPSILCFLQCYSPHVSVHIADLWAHKLPQLINYLQVSEWSESEWDSLLLELINNTVTTISCHDAQWPILMATQLSCQLSTTSVLPPDEADVVLSALAITTAVIEDKQVVSTHLDTILGKLKTNYTDSKACARAVGILSTAHLDLVLGRLETIAQTELSRRNSRLLGLMKDSKAEAEMEKCREALLDCYASIANRCPLMELLPKLDSLSTWIKSQITAAKEPSGKEAAMEAILNCAESLVRHKTEAKHTIKCRSKILDDVTHYIQNSKPDPMALKVTTALVKLPPSLVAEARTHILKICFDSVLSQEPPANGYDNTATMQTLKHLGELVEEILLDSVTPDRLDEITTLLEPWIKHRNSHQRLAAVITLRTALLAYYHHMNPAYQNPSTFNQSGDLVGHMVVRCFDSSGEVGKVAGHCAGIVLAICGVYEGRSHDPILEKIFDDLPEENTSWHMTEILCSKLHHHQLHKLTGRLLDGLTDIDPTACSNVSDVLAAVFTLKGAELYHYVKDILGSLLLQLTSSVNNPSNGVNAVVALAKHHPKQVIGILLKQPLPLHVSVSDCWRTLATDDSLSIFALEHLLQIISGSDLFDDQATHSNTPKIAALQPLAAVSALSEMVQSNSMVGYLRSNLPQLLPSLLTLTAAYIGTSPPVVTPSPSKPSIITNRDAYRIVPAKVVRECLQKVLLRVNCESGAEALVATSQLQHIDALVGAIPQLTLGVFQAFPQTLPKVLAVMGQYAASSCEPQRIIITAFYSESLAVQSVGSLCDAGVVDCLVANLLAGVNDPDHTVRAIALKGLSYISQLPQSQRQKHEDNVLTALMQGVDDTEGSVHTRIPVEAIRSLSTLLPCLNVETLVRIQNPVALRVKPFFEKEEIALRSVSLHLFGQLACSDETVSQVGYQDQVKSCLTCLILHLSEPEPSVVKACKFSLRKVSPVLGAEKVAAMFQDHLIDDGMLHYEQFIAALSKVIVEEMESVAVNMVTTSLTYTKSNWPNLRGNAALLTGNLLFLSFL</sequence>
<dbReference type="InterPro" id="IPR048465">
    <property type="entry name" value="Maestro-like_HEAT"/>
</dbReference>
<dbReference type="PANTHER" id="PTHR23120">
    <property type="entry name" value="MAESTRO-RELATED HEAT DOMAIN-CONTAINING"/>
    <property type="match status" value="1"/>
</dbReference>
<dbReference type="Pfam" id="PF21047">
    <property type="entry name" value="HEAT_Maestro"/>
    <property type="match status" value="1"/>
</dbReference>
<evidence type="ECO:0000259" key="4">
    <source>
        <dbReference type="Pfam" id="PF23227"/>
    </source>
</evidence>
<dbReference type="EMBL" id="JBFDAA010000011">
    <property type="protein sequence ID" value="KAL1124144.1"/>
    <property type="molecule type" value="Genomic_DNA"/>
</dbReference>
<dbReference type="InterPro" id="IPR011989">
    <property type="entry name" value="ARM-like"/>
</dbReference>
<accession>A0ABD0YBU5</accession>
<dbReference type="SUPFAM" id="SSF48371">
    <property type="entry name" value="ARM repeat"/>
    <property type="match status" value="2"/>
</dbReference>
<evidence type="ECO:0000313" key="6">
    <source>
        <dbReference type="Proteomes" id="UP001558652"/>
    </source>
</evidence>